<protein>
    <recommendedName>
        <fullName evidence="5">Lipoprotein</fullName>
    </recommendedName>
</protein>
<feature type="chain" id="PRO_5045567344" description="Lipoprotein" evidence="2">
    <location>
        <begin position="27"/>
        <end position="220"/>
    </location>
</feature>
<organism evidence="3 4">
    <name type="scientific">Streptomyces litchfieldiae</name>
    <dbReference type="NCBI Taxonomy" id="3075543"/>
    <lineage>
        <taxon>Bacteria</taxon>
        <taxon>Bacillati</taxon>
        <taxon>Actinomycetota</taxon>
        <taxon>Actinomycetes</taxon>
        <taxon>Kitasatosporales</taxon>
        <taxon>Streptomycetaceae</taxon>
        <taxon>Streptomyces</taxon>
    </lineage>
</organism>
<reference evidence="4" key="1">
    <citation type="submission" date="2023-07" db="EMBL/GenBank/DDBJ databases">
        <title>30 novel species of actinomycetes from the DSMZ collection.</title>
        <authorList>
            <person name="Nouioui I."/>
        </authorList>
    </citation>
    <scope>NUCLEOTIDE SEQUENCE [LARGE SCALE GENOMIC DNA]</scope>
    <source>
        <strain evidence="4">DSM 44938</strain>
    </source>
</reference>
<evidence type="ECO:0000313" key="3">
    <source>
        <dbReference type="EMBL" id="MDT0342404.1"/>
    </source>
</evidence>
<comment type="caution">
    <text evidence="3">The sequence shown here is derived from an EMBL/GenBank/DDBJ whole genome shotgun (WGS) entry which is preliminary data.</text>
</comment>
<feature type="signal peptide" evidence="2">
    <location>
        <begin position="1"/>
        <end position="26"/>
    </location>
</feature>
<feature type="region of interest" description="Disordered" evidence="1">
    <location>
        <begin position="26"/>
        <end position="81"/>
    </location>
</feature>
<gene>
    <name evidence="3" type="ORF">RM590_07155</name>
</gene>
<keyword evidence="4" id="KW-1185">Reference proteome</keyword>
<proteinExistence type="predicted"/>
<keyword evidence="2" id="KW-0732">Signal</keyword>
<dbReference type="Proteomes" id="UP001183246">
    <property type="component" value="Unassembled WGS sequence"/>
</dbReference>
<evidence type="ECO:0000256" key="1">
    <source>
        <dbReference type="SAM" id="MobiDB-lite"/>
    </source>
</evidence>
<name>A0ABU2MMQ6_9ACTN</name>
<sequence>MFMRKSAWLRAAVPAAALTLALTACGSDDSEDGSDASGAGQSEESPASEDDAATDADAAGEGSGEEEDTETAALAAGEASEPVPYEYSDAVANLTITADRVDEGTSADLAGVEFSGDVSGMRPVYAYVTFAHTGGDTIEHGRPIHESSLTLADGSRVNPLIGGSALDVPGGCPEDSDSVDVLNEGENVTQCVPFLVPEGVAPEQLVWSFEDTELTWTLSG</sequence>
<dbReference type="PROSITE" id="PS51257">
    <property type="entry name" value="PROKAR_LIPOPROTEIN"/>
    <property type="match status" value="1"/>
</dbReference>
<evidence type="ECO:0008006" key="5">
    <source>
        <dbReference type="Google" id="ProtNLM"/>
    </source>
</evidence>
<evidence type="ECO:0000256" key="2">
    <source>
        <dbReference type="SAM" id="SignalP"/>
    </source>
</evidence>
<accession>A0ABU2MMQ6</accession>
<feature type="compositionally biased region" description="Low complexity" evidence="1">
    <location>
        <begin position="35"/>
        <end position="45"/>
    </location>
</feature>
<dbReference type="EMBL" id="JAVREL010000003">
    <property type="protein sequence ID" value="MDT0342404.1"/>
    <property type="molecule type" value="Genomic_DNA"/>
</dbReference>
<evidence type="ECO:0000313" key="4">
    <source>
        <dbReference type="Proteomes" id="UP001183246"/>
    </source>
</evidence>